<dbReference type="Gene3D" id="1.10.10.10">
    <property type="entry name" value="Winged helix-like DNA-binding domain superfamily/Winged helix DNA-binding domain"/>
    <property type="match status" value="1"/>
</dbReference>
<reference evidence="3 4" key="1">
    <citation type="submission" date="2017-07" db="EMBL/GenBank/DDBJ databases">
        <title>Genome sequencing and assembly of Paenibacillus rigui.</title>
        <authorList>
            <person name="Mayilraj S."/>
        </authorList>
    </citation>
    <scope>NUCLEOTIDE SEQUENCE [LARGE SCALE GENOMIC DNA]</scope>
    <source>
        <strain evidence="3 4">JCM 16352</strain>
    </source>
</reference>
<name>A0A229UHP7_9BACL</name>
<dbReference type="GO" id="GO:0008168">
    <property type="term" value="F:methyltransferase activity"/>
    <property type="evidence" value="ECO:0007669"/>
    <property type="project" value="UniProtKB-KW"/>
</dbReference>
<dbReference type="PANTHER" id="PTHR42942">
    <property type="entry name" value="6-O-METHYLGUANINE DNA METHYLTRANSFERASE"/>
    <property type="match status" value="1"/>
</dbReference>
<dbReference type="EMBL" id="NMQW01000053">
    <property type="protein sequence ID" value="OXM82934.1"/>
    <property type="molecule type" value="Genomic_DNA"/>
</dbReference>
<feature type="domain" description="Methylated-DNA-[protein]-cysteine S-methyltransferase DNA binding" evidence="2">
    <location>
        <begin position="4"/>
        <end position="84"/>
    </location>
</feature>
<keyword evidence="1" id="KW-0227">DNA damage</keyword>
<sequence length="111" mass="12688">MNPYTKRVVEMIKSIPPGYVMTYGQVAELAGNRRGARQVVRILHTLSHVHQLPWHRVINAKGEIAIQDDTARLFQSASLQAEGVEVTLEGKVDLMKYRYMPDFMGEEADWM</sequence>
<comment type="caution">
    <text evidence="3">The sequence shown here is derived from an EMBL/GenBank/DDBJ whole genome shotgun (WGS) entry which is preliminary data.</text>
</comment>
<organism evidence="3 4">
    <name type="scientific">Paenibacillus rigui</name>
    <dbReference type="NCBI Taxonomy" id="554312"/>
    <lineage>
        <taxon>Bacteria</taxon>
        <taxon>Bacillati</taxon>
        <taxon>Bacillota</taxon>
        <taxon>Bacilli</taxon>
        <taxon>Bacillales</taxon>
        <taxon>Paenibacillaceae</taxon>
        <taxon>Paenibacillus</taxon>
    </lineage>
</organism>
<dbReference type="SUPFAM" id="SSF46767">
    <property type="entry name" value="Methylated DNA-protein cysteine methyltransferase, C-terminal domain"/>
    <property type="match status" value="1"/>
</dbReference>
<dbReference type="AlphaFoldDB" id="A0A229UHP7"/>
<gene>
    <name evidence="3" type="ORF">CF651_28420</name>
</gene>
<dbReference type="PANTHER" id="PTHR42942:SF1">
    <property type="entry name" value="ALKYLTRANSFERASE-LIKE PROTEIN 1"/>
    <property type="match status" value="1"/>
</dbReference>
<protein>
    <submittedName>
        <fullName evidence="3">DNA methyltransferase</fullName>
    </submittedName>
</protein>
<accession>A0A229UHP7</accession>
<keyword evidence="3" id="KW-0489">Methyltransferase</keyword>
<dbReference type="OrthoDB" id="9789813at2"/>
<evidence type="ECO:0000313" key="3">
    <source>
        <dbReference type="EMBL" id="OXM82934.1"/>
    </source>
</evidence>
<evidence type="ECO:0000313" key="4">
    <source>
        <dbReference type="Proteomes" id="UP000215509"/>
    </source>
</evidence>
<dbReference type="InterPro" id="IPR052520">
    <property type="entry name" value="ATL_DNA_repair"/>
</dbReference>
<dbReference type="GO" id="GO:0006281">
    <property type="term" value="P:DNA repair"/>
    <property type="evidence" value="ECO:0007669"/>
    <property type="project" value="InterPro"/>
</dbReference>
<dbReference type="Proteomes" id="UP000215509">
    <property type="component" value="Unassembled WGS sequence"/>
</dbReference>
<dbReference type="InterPro" id="IPR014048">
    <property type="entry name" value="MethylDNA_cys_MeTrfase_DNA-bd"/>
</dbReference>
<dbReference type="RefSeq" id="WP_094018237.1">
    <property type="nucleotide sequence ID" value="NZ_NMQW01000053.1"/>
</dbReference>
<dbReference type="Pfam" id="PF01035">
    <property type="entry name" value="DNA_binding_1"/>
    <property type="match status" value="1"/>
</dbReference>
<keyword evidence="4" id="KW-1185">Reference proteome</keyword>
<dbReference type="InterPro" id="IPR036217">
    <property type="entry name" value="MethylDNA_cys_MeTrfase_DNAb"/>
</dbReference>
<keyword evidence="3" id="KW-0808">Transferase</keyword>
<evidence type="ECO:0000259" key="2">
    <source>
        <dbReference type="Pfam" id="PF01035"/>
    </source>
</evidence>
<dbReference type="GO" id="GO:0032259">
    <property type="term" value="P:methylation"/>
    <property type="evidence" value="ECO:0007669"/>
    <property type="project" value="UniProtKB-KW"/>
</dbReference>
<proteinExistence type="predicted"/>
<dbReference type="CDD" id="cd06445">
    <property type="entry name" value="ATase"/>
    <property type="match status" value="1"/>
</dbReference>
<dbReference type="InterPro" id="IPR036388">
    <property type="entry name" value="WH-like_DNA-bd_sf"/>
</dbReference>
<evidence type="ECO:0000256" key="1">
    <source>
        <dbReference type="ARBA" id="ARBA00022763"/>
    </source>
</evidence>